<reference evidence="1 2" key="1">
    <citation type="submission" date="2020-08" db="EMBL/GenBank/DDBJ databases">
        <title>Novel species isolated from subtropical streams in China.</title>
        <authorList>
            <person name="Lu H."/>
        </authorList>
    </citation>
    <scope>NUCLEOTIDE SEQUENCE [LARGE SCALE GENOMIC DNA]</scope>
    <source>
        <strain evidence="1 2">CY22W</strain>
    </source>
</reference>
<comment type="caution">
    <text evidence="1">The sequence shown here is derived from an EMBL/GenBank/DDBJ whole genome shotgun (WGS) entry which is preliminary data.</text>
</comment>
<dbReference type="CDD" id="cd10801">
    <property type="entry name" value="LamB_YcsF_like_1"/>
    <property type="match status" value="1"/>
</dbReference>
<evidence type="ECO:0000313" key="1">
    <source>
        <dbReference type="EMBL" id="MBC3933101.1"/>
    </source>
</evidence>
<gene>
    <name evidence="1" type="ORF">H8K43_15590</name>
</gene>
<dbReference type="InterPro" id="IPR011330">
    <property type="entry name" value="Glyco_hydro/deAcase_b/a-brl"/>
</dbReference>
<dbReference type="EMBL" id="JACOGD010000008">
    <property type="protein sequence ID" value="MBC3933101.1"/>
    <property type="molecule type" value="Genomic_DNA"/>
</dbReference>
<dbReference type="NCBIfam" id="NF003814">
    <property type="entry name" value="PRK05406.1-3"/>
    <property type="match status" value="1"/>
</dbReference>
<name>A0ABR7A898_9BURK</name>
<keyword evidence="2" id="KW-1185">Reference proteome</keyword>
<dbReference type="RefSeq" id="WP_186904682.1">
    <property type="nucleotide sequence ID" value="NZ_JACOGD010000008.1"/>
</dbReference>
<dbReference type="InterPro" id="IPR005501">
    <property type="entry name" value="LamB/YcsF/PxpA-like"/>
</dbReference>
<organism evidence="1 2">
    <name type="scientific">Undibacterium curvum</name>
    <dbReference type="NCBI Taxonomy" id="2762294"/>
    <lineage>
        <taxon>Bacteria</taxon>
        <taxon>Pseudomonadati</taxon>
        <taxon>Pseudomonadota</taxon>
        <taxon>Betaproteobacteria</taxon>
        <taxon>Burkholderiales</taxon>
        <taxon>Oxalobacteraceae</taxon>
        <taxon>Undibacterium</taxon>
    </lineage>
</organism>
<protein>
    <submittedName>
        <fullName evidence="1">LamB/YcsF family protein</fullName>
    </submittedName>
</protein>
<sequence length="242" mass="25207">MAKDWGIDLNADLGEGCGDDEAILACVSSANIACGGHAGDADSMRTAVRAAHKLGVKIGAHPSFEDRQNFGRSEMQLPAEIVYAQVSAQIRALQAICAEEGAVCVHVKPHGALYNQAARDLALARVVVSAIRAAGEHLCVVGLAGSALIAAAREAGMPFAQEAFADRRYNPDGSLMSRQLAAAVITDNAQALAQAKQMVEHHSVTAHDGSSLTLAVDTLCLHGDGAHALALARQLRDWLDAG</sequence>
<dbReference type="PANTHER" id="PTHR30292">
    <property type="entry name" value="UNCHARACTERIZED PROTEIN YBGL-RELATED"/>
    <property type="match status" value="1"/>
</dbReference>
<dbReference type="Proteomes" id="UP000654304">
    <property type="component" value="Unassembled WGS sequence"/>
</dbReference>
<evidence type="ECO:0000313" key="2">
    <source>
        <dbReference type="Proteomes" id="UP000654304"/>
    </source>
</evidence>
<dbReference type="Gene3D" id="3.20.20.370">
    <property type="entry name" value="Glycoside hydrolase/deacetylase"/>
    <property type="match status" value="1"/>
</dbReference>
<dbReference type="NCBIfam" id="NF003816">
    <property type="entry name" value="PRK05406.1-5"/>
    <property type="match status" value="1"/>
</dbReference>
<dbReference type="PANTHER" id="PTHR30292:SF0">
    <property type="entry name" value="5-OXOPROLINASE SUBUNIT A"/>
    <property type="match status" value="1"/>
</dbReference>
<dbReference type="SUPFAM" id="SSF88713">
    <property type="entry name" value="Glycoside hydrolase/deacetylase"/>
    <property type="match status" value="1"/>
</dbReference>
<accession>A0ABR7A898</accession>
<dbReference type="Pfam" id="PF03746">
    <property type="entry name" value="LamB_YcsF"/>
    <property type="match status" value="1"/>
</dbReference>
<proteinExistence type="predicted"/>